<protein>
    <submittedName>
        <fullName evidence="2">Uncharacterized protein</fullName>
    </submittedName>
</protein>
<keyword evidence="1" id="KW-0812">Transmembrane</keyword>
<accession>A0AA88GZL0</accession>
<gene>
    <name evidence="2" type="ORF">C9374_000707</name>
</gene>
<keyword evidence="1" id="KW-0472">Membrane</keyword>
<reference evidence="2 3" key="1">
    <citation type="journal article" date="2018" name="BMC Genomics">
        <title>The genome of Naegleria lovaniensis, the basis for a comparative approach to unravel pathogenicity factors of the human pathogenic amoeba N. fowleri.</title>
        <authorList>
            <person name="Liechti N."/>
            <person name="Schurch N."/>
            <person name="Bruggmann R."/>
            <person name="Wittwer M."/>
        </authorList>
    </citation>
    <scope>NUCLEOTIDE SEQUENCE [LARGE SCALE GENOMIC DNA]</scope>
    <source>
        <strain evidence="2 3">ATCC 30569</strain>
    </source>
</reference>
<feature type="transmembrane region" description="Helical" evidence="1">
    <location>
        <begin position="610"/>
        <end position="628"/>
    </location>
</feature>
<dbReference type="AlphaFoldDB" id="A0AA88GZL0"/>
<sequence>MITLLRGSVTLNLSYLLVLISTLLFVSVAVQGQSLVIIQNTLSLYNGDNITLTNANLVSTLNSVNAPPRIIYSVVPGTLSNGQFFLFSNVTGLYAPTTSFSQQDLANGYVRFSHPGNQQMPTYTLRAVDPLLNVASQNSTASIIFTAFRRGTIGAPRPIFEASVDPNTLIVTLRITMFKRVFDTPEANFNLGLSSLMACQQSDLIRDGFTLVASTNWYNTYQFTAPLSSYLTNPNIQQVSNGGVIDLVATMFADYMITRLIPSNSNGGDIYVIPSQSGTCYQVIYTQKYILTLTLAITRVNFNNTNPNSFLQPKKIFINDLGRLEIRLIVYTTVTETITSWRVTGPYAFNVTDAVFTGSSNGFNYYSVVLQSFVISSEVDFYGDYVLSFTTISNQVHSIPYSLQYLVPYPPIEQVLLFDTQAQTFANAALTTPRTQFSPTDTVYVRVDANNAPVLSAFQLAPYDVILCCFQSFASIPADVDCRNASRAGDFSANIFIDGAAVRADPSVNPGVLPPPNTQSFGFNFNFPIAIRNDVDRRCFLTIETAYLPRNTSTRSMMESYSTEAVAANTPVPNTVASVTYRVFDVIPNNKNGNGNGGVSSAAKQGGSSSMMTLVALMIAVFISVVLGC</sequence>
<dbReference type="Pfam" id="PF16184">
    <property type="entry name" value="Cadherin_3"/>
    <property type="match status" value="1"/>
</dbReference>
<dbReference type="GeneID" id="68093169"/>
<comment type="caution">
    <text evidence="2">The sequence shown here is derived from an EMBL/GenBank/DDBJ whole genome shotgun (WGS) entry which is preliminary data.</text>
</comment>
<evidence type="ECO:0000313" key="2">
    <source>
        <dbReference type="EMBL" id="KAG2388543.1"/>
    </source>
</evidence>
<proteinExistence type="predicted"/>
<dbReference type="Proteomes" id="UP000816034">
    <property type="component" value="Unassembled WGS sequence"/>
</dbReference>
<evidence type="ECO:0000313" key="3">
    <source>
        <dbReference type="Proteomes" id="UP000816034"/>
    </source>
</evidence>
<organism evidence="2 3">
    <name type="scientific">Naegleria lovaniensis</name>
    <name type="common">Amoeba</name>
    <dbReference type="NCBI Taxonomy" id="51637"/>
    <lineage>
        <taxon>Eukaryota</taxon>
        <taxon>Discoba</taxon>
        <taxon>Heterolobosea</taxon>
        <taxon>Tetramitia</taxon>
        <taxon>Eutetramitia</taxon>
        <taxon>Vahlkampfiidae</taxon>
        <taxon>Naegleria</taxon>
    </lineage>
</organism>
<evidence type="ECO:0000256" key="1">
    <source>
        <dbReference type="SAM" id="Phobius"/>
    </source>
</evidence>
<dbReference type="EMBL" id="PYSW02000010">
    <property type="protein sequence ID" value="KAG2388543.1"/>
    <property type="molecule type" value="Genomic_DNA"/>
</dbReference>
<dbReference type="RefSeq" id="XP_044552535.1">
    <property type="nucleotide sequence ID" value="XM_044697000.1"/>
</dbReference>
<name>A0AA88GZL0_NAELO</name>
<keyword evidence="1" id="KW-1133">Transmembrane helix</keyword>
<keyword evidence="3" id="KW-1185">Reference proteome</keyword>